<dbReference type="InterPro" id="IPR020846">
    <property type="entry name" value="MFS_dom"/>
</dbReference>
<proteinExistence type="predicted"/>
<evidence type="ECO:0000313" key="9">
    <source>
        <dbReference type="EMBL" id="TZE82376.1"/>
    </source>
</evidence>
<dbReference type="EMBL" id="VTPS01000006">
    <property type="protein sequence ID" value="TZE82376.1"/>
    <property type="molecule type" value="Genomic_DNA"/>
</dbReference>
<evidence type="ECO:0000256" key="4">
    <source>
        <dbReference type="ARBA" id="ARBA00022692"/>
    </source>
</evidence>
<keyword evidence="10" id="KW-1185">Reference proteome</keyword>
<dbReference type="AlphaFoldDB" id="A0A5D8QEW3"/>
<dbReference type="Gene3D" id="1.20.1250.20">
    <property type="entry name" value="MFS general substrate transporter like domains"/>
    <property type="match status" value="1"/>
</dbReference>
<keyword evidence="3" id="KW-1003">Cell membrane</keyword>
<dbReference type="PANTHER" id="PTHR23513">
    <property type="entry name" value="INTEGRAL MEMBRANE EFFLUX PROTEIN-RELATED"/>
    <property type="match status" value="1"/>
</dbReference>
<reference evidence="9 10" key="1">
    <citation type="submission" date="2019-08" db="EMBL/GenBank/DDBJ databases">
        <title>Calorimonas adulescens gen. nov., sp. nov., an anaerobic thermophilic bacterium from Sakhalin hot spring.</title>
        <authorList>
            <person name="Khomyakova M.A."/>
            <person name="Merkel A.Y."/>
            <person name="Novikov A."/>
            <person name="Bonch-Osmolovskaya E.A."/>
            <person name="Slobodkin A.I."/>
        </authorList>
    </citation>
    <scope>NUCLEOTIDE SEQUENCE [LARGE SCALE GENOMIC DNA]</scope>
    <source>
        <strain evidence="9 10">A05MB</strain>
    </source>
</reference>
<feature type="transmembrane region" description="Helical" evidence="7">
    <location>
        <begin position="174"/>
        <end position="197"/>
    </location>
</feature>
<evidence type="ECO:0000256" key="2">
    <source>
        <dbReference type="ARBA" id="ARBA00022448"/>
    </source>
</evidence>
<feature type="transmembrane region" description="Helical" evidence="7">
    <location>
        <begin position="293"/>
        <end position="311"/>
    </location>
</feature>
<feature type="transmembrane region" description="Helical" evidence="7">
    <location>
        <begin position="266"/>
        <end position="286"/>
    </location>
</feature>
<protein>
    <submittedName>
        <fullName evidence="9">MFS transporter</fullName>
    </submittedName>
</protein>
<comment type="subcellular location">
    <subcellularLocation>
        <location evidence="1">Cell membrane</location>
        <topology evidence="1">Multi-pass membrane protein</topology>
    </subcellularLocation>
</comment>
<dbReference type="PANTHER" id="PTHR23513:SF11">
    <property type="entry name" value="STAPHYLOFERRIN A TRANSPORTER"/>
    <property type="match status" value="1"/>
</dbReference>
<keyword evidence="6 7" id="KW-0472">Membrane</keyword>
<evidence type="ECO:0000256" key="7">
    <source>
        <dbReference type="SAM" id="Phobius"/>
    </source>
</evidence>
<evidence type="ECO:0000256" key="1">
    <source>
        <dbReference type="ARBA" id="ARBA00004651"/>
    </source>
</evidence>
<accession>A0A5D8QEW3</accession>
<evidence type="ECO:0000259" key="8">
    <source>
        <dbReference type="PROSITE" id="PS50850"/>
    </source>
</evidence>
<feature type="transmembrane region" description="Helical" evidence="7">
    <location>
        <begin position="53"/>
        <end position="74"/>
    </location>
</feature>
<evidence type="ECO:0000256" key="3">
    <source>
        <dbReference type="ARBA" id="ARBA00022475"/>
    </source>
</evidence>
<keyword evidence="2" id="KW-0813">Transport</keyword>
<comment type="caution">
    <text evidence="9">The sequence shown here is derived from an EMBL/GenBank/DDBJ whole genome shotgun (WGS) entry which is preliminary data.</text>
</comment>
<feature type="transmembrane region" description="Helical" evidence="7">
    <location>
        <begin position="317"/>
        <end position="342"/>
    </location>
</feature>
<feature type="transmembrane region" description="Helical" evidence="7">
    <location>
        <begin position="21"/>
        <end position="47"/>
    </location>
</feature>
<feature type="domain" description="Major facilitator superfamily (MFS) profile" evidence="8">
    <location>
        <begin position="15"/>
        <end position="408"/>
    </location>
</feature>
<feature type="transmembrane region" description="Helical" evidence="7">
    <location>
        <begin position="230"/>
        <end position="254"/>
    </location>
</feature>
<keyword evidence="5 7" id="KW-1133">Transmembrane helix</keyword>
<feature type="transmembrane region" description="Helical" evidence="7">
    <location>
        <begin position="354"/>
        <end position="374"/>
    </location>
</feature>
<dbReference type="SUPFAM" id="SSF103473">
    <property type="entry name" value="MFS general substrate transporter"/>
    <property type="match status" value="1"/>
</dbReference>
<gene>
    <name evidence="9" type="ORF">FWJ32_05035</name>
</gene>
<dbReference type="Pfam" id="PF05977">
    <property type="entry name" value="MFS_3"/>
    <property type="match status" value="1"/>
</dbReference>
<sequence length="411" mass="45295">MNLEKVIYNMSLFPALSHRNFKLFWFGQCISLIGTWMQNVGQAWLILQLTNSPFLLGLITTLQTLPVMLFSLFIGVYVDRFPKRKLVILAQTGLMILAFILSYLTLTGTVKYWHVAVLATILGFMNTIDNPSRQSLMIELVGKEDLLNAIALNSSAFNLARILGPAVAGILIGYLGIGICFLLNGLSYLAVIVSLLLMDVKEEKRTIDESSSVIKDMLEGVRYIFQTPRIYVAILLMFYISTFAMNFNILVPVFTKIDLGLEASQYGFLMSAMGVGALIGALSLAVRSKSGPHMRLLFLGAVGLSIFQGILGMTQNFYFAMILIALTGYFMITFTATCNTLIQINSEDHLRGRVMSVYTLVFVGVAPLGSMYSGTISEHFGAGMTFVISGIIGLVTCTIMYVIGRKRGISM</sequence>
<keyword evidence="4 7" id="KW-0812">Transmembrane</keyword>
<dbReference type="InterPro" id="IPR010290">
    <property type="entry name" value="TM_effector"/>
</dbReference>
<dbReference type="CDD" id="cd06173">
    <property type="entry name" value="MFS_MefA_like"/>
    <property type="match status" value="1"/>
</dbReference>
<dbReference type="PROSITE" id="PS50850">
    <property type="entry name" value="MFS"/>
    <property type="match status" value="1"/>
</dbReference>
<dbReference type="InterPro" id="IPR036259">
    <property type="entry name" value="MFS_trans_sf"/>
</dbReference>
<evidence type="ECO:0000256" key="6">
    <source>
        <dbReference type="ARBA" id="ARBA00023136"/>
    </source>
</evidence>
<feature type="transmembrane region" description="Helical" evidence="7">
    <location>
        <begin position="86"/>
        <end position="106"/>
    </location>
</feature>
<name>A0A5D8QEW3_9THEO</name>
<dbReference type="Proteomes" id="UP000322976">
    <property type="component" value="Unassembled WGS sequence"/>
</dbReference>
<dbReference type="GO" id="GO:0022857">
    <property type="term" value="F:transmembrane transporter activity"/>
    <property type="evidence" value="ECO:0007669"/>
    <property type="project" value="InterPro"/>
</dbReference>
<evidence type="ECO:0000256" key="5">
    <source>
        <dbReference type="ARBA" id="ARBA00022989"/>
    </source>
</evidence>
<organism evidence="9 10">
    <name type="scientific">Calorimonas adulescens</name>
    <dbReference type="NCBI Taxonomy" id="2606906"/>
    <lineage>
        <taxon>Bacteria</taxon>
        <taxon>Bacillati</taxon>
        <taxon>Bacillota</taxon>
        <taxon>Clostridia</taxon>
        <taxon>Thermoanaerobacterales</taxon>
        <taxon>Thermoanaerobacteraceae</taxon>
        <taxon>Calorimonas</taxon>
    </lineage>
</organism>
<evidence type="ECO:0000313" key="10">
    <source>
        <dbReference type="Proteomes" id="UP000322976"/>
    </source>
</evidence>
<feature type="transmembrane region" description="Helical" evidence="7">
    <location>
        <begin position="380"/>
        <end position="403"/>
    </location>
</feature>
<dbReference type="GO" id="GO:0005886">
    <property type="term" value="C:plasma membrane"/>
    <property type="evidence" value="ECO:0007669"/>
    <property type="project" value="UniProtKB-SubCell"/>
</dbReference>